<sequence length="92" mass="9396">MKVHVELSGGDKVEGVDKSPVTVHLKGESAENALHVPVESLLAAPSGGFAVQVVEGGKARDVKVELGLFANGRVEVKGPGLKAGMKVGVPKT</sequence>
<dbReference type="AlphaFoldDB" id="A0A6G4UDY5"/>
<dbReference type="Gene3D" id="2.40.420.20">
    <property type="match status" value="1"/>
</dbReference>
<evidence type="ECO:0000313" key="2">
    <source>
        <dbReference type="Proteomes" id="UP000481583"/>
    </source>
</evidence>
<protein>
    <submittedName>
        <fullName evidence="1">Uncharacterized protein</fullName>
    </submittedName>
</protein>
<dbReference type="Proteomes" id="UP000481583">
    <property type="component" value="Unassembled WGS sequence"/>
</dbReference>
<dbReference type="EMBL" id="JAAKZV010000500">
    <property type="protein sequence ID" value="NGN70384.1"/>
    <property type="molecule type" value="Genomic_DNA"/>
</dbReference>
<gene>
    <name evidence="1" type="ORF">G5C51_41700</name>
</gene>
<keyword evidence="2" id="KW-1185">Reference proteome</keyword>
<comment type="caution">
    <text evidence="1">The sequence shown here is derived from an EMBL/GenBank/DDBJ whole genome shotgun (WGS) entry which is preliminary data.</text>
</comment>
<name>A0A6G4UDY5_9ACTN</name>
<reference evidence="1 2" key="1">
    <citation type="submission" date="2020-02" db="EMBL/GenBank/DDBJ databases">
        <title>Whole-genome analyses of novel actinobacteria.</title>
        <authorList>
            <person name="Sahin N."/>
        </authorList>
    </citation>
    <scope>NUCLEOTIDE SEQUENCE [LARGE SCALE GENOMIC DNA]</scope>
    <source>
        <strain evidence="1 2">A7024</strain>
    </source>
</reference>
<proteinExistence type="predicted"/>
<organism evidence="1 2">
    <name type="scientific">Streptomyces coryli</name>
    <dbReference type="NCBI Taxonomy" id="1128680"/>
    <lineage>
        <taxon>Bacteria</taxon>
        <taxon>Bacillati</taxon>
        <taxon>Actinomycetota</taxon>
        <taxon>Actinomycetes</taxon>
        <taxon>Kitasatosporales</taxon>
        <taxon>Streptomycetaceae</taxon>
        <taxon>Streptomyces</taxon>
    </lineage>
</organism>
<accession>A0A6G4UDY5</accession>
<evidence type="ECO:0000313" key="1">
    <source>
        <dbReference type="EMBL" id="NGN70384.1"/>
    </source>
</evidence>